<organism evidence="10 11">
    <name type="scientific">Psychrobacter coccoides</name>
    <dbReference type="NCBI Taxonomy" id="2818440"/>
    <lineage>
        <taxon>Bacteria</taxon>
        <taxon>Pseudomonadati</taxon>
        <taxon>Pseudomonadota</taxon>
        <taxon>Gammaproteobacteria</taxon>
        <taxon>Moraxellales</taxon>
        <taxon>Moraxellaceae</taxon>
        <taxon>Psychrobacter</taxon>
    </lineage>
</organism>
<comment type="similarity">
    <text evidence="1 4 6">Belongs to the FtsZ family.</text>
</comment>
<feature type="domain" description="Tubulin/FtsZ 2-layer sandwich" evidence="9">
    <location>
        <begin position="212"/>
        <end position="331"/>
    </location>
</feature>
<dbReference type="Proteomes" id="UP000664554">
    <property type="component" value="Unassembled WGS sequence"/>
</dbReference>
<feature type="binding site" evidence="4">
    <location>
        <begin position="114"/>
        <end position="116"/>
    </location>
    <ligand>
        <name>GTP</name>
        <dbReference type="ChEBI" id="CHEBI:37565"/>
    </ligand>
</feature>
<evidence type="ECO:0000313" key="10">
    <source>
        <dbReference type="EMBL" id="MBO1530880.1"/>
    </source>
</evidence>
<feature type="binding site" evidence="4">
    <location>
        <begin position="27"/>
        <end position="31"/>
    </location>
    <ligand>
        <name>GTP</name>
        <dbReference type="ChEBI" id="CHEBI:37565"/>
    </ligand>
</feature>
<dbReference type="RefSeq" id="WP_207991009.1">
    <property type="nucleotide sequence ID" value="NZ_JAGBKM010000009.1"/>
</dbReference>
<comment type="caution">
    <text evidence="10">The sequence shown here is derived from an EMBL/GenBank/DDBJ whole genome shotgun (WGS) entry which is preliminary data.</text>
</comment>
<feature type="binding site" evidence="4">
    <location>
        <position position="192"/>
    </location>
    <ligand>
        <name>GTP</name>
        <dbReference type="ChEBI" id="CHEBI:37565"/>
    </ligand>
</feature>
<dbReference type="Gene3D" id="3.40.50.1440">
    <property type="entry name" value="Tubulin/FtsZ, GTPase domain"/>
    <property type="match status" value="1"/>
</dbReference>
<dbReference type="PROSITE" id="PS01135">
    <property type="entry name" value="FTSZ_2"/>
    <property type="match status" value="1"/>
</dbReference>
<feature type="domain" description="Tubulin/FtsZ GTPase" evidence="8">
    <location>
        <begin position="19"/>
        <end position="210"/>
    </location>
</feature>
<keyword evidence="2 4" id="KW-0547">Nucleotide-binding</keyword>
<protein>
    <recommendedName>
        <fullName evidence="4 5">Cell division protein FtsZ</fullName>
    </recommendedName>
</protein>
<dbReference type="PANTHER" id="PTHR30314">
    <property type="entry name" value="CELL DIVISION PROTEIN FTSZ-RELATED"/>
    <property type="match status" value="1"/>
</dbReference>
<dbReference type="PROSITE" id="PS01134">
    <property type="entry name" value="FTSZ_1"/>
    <property type="match status" value="1"/>
</dbReference>
<evidence type="ECO:0000256" key="5">
    <source>
        <dbReference type="NCBIfam" id="TIGR00065"/>
    </source>
</evidence>
<dbReference type="GO" id="GO:0051301">
    <property type="term" value="P:cell division"/>
    <property type="evidence" value="ECO:0007669"/>
    <property type="project" value="UniProtKB-KW"/>
</dbReference>
<dbReference type="InterPro" id="IPR036525">
    <property type="entry name" value="Tubulin/FtsZ_GTPase_sf"/>
</dbReference>
<evidence type="ECO:0000259" key="9">
    <source>
        <dbReference type="SMART" id="SM00865"/>
    </source>
</evidence>
<keyword evidence="11" id="KW-1185">Reference proteome</keyword>
<name>A0ABS3NP59_9GAMM</name>
<dbReference type="SMART" id="SM00865">
    <property type="entry name" value="Tubulin_C"/>
    <property type="match status" value="1"/>
</dbReference>
<dbReference type="PRINTS" id="PR00423">
    <property type="entry name" value="CELLDVISFTSZ"/>
</dbReference>
<dbReference type="SUPFAM" id="SSF52490">
    <property type="entry name" value="Tubulin nucleotide-binding domain-like"/>
    <property type="match status" value="1"/>
</dbReference>
<evidence type="ECO:0000313" key="11">
    <source>
        <dbReference type="Proteomes" id="UP000664554"/>
    </source>
</evidence>
<dbReference type="Gene3D" id="3.30.1330.20">
    <property type="entry name" value="Tubulin/FtsZ, C-terminal domain"/>
    <property type="match status" value="1"/>
</dbReference>
<evidence type="ECO:0000256" key="1">
    <source>
        <dbReference type="ARBA" id="ARBA00009690"/>
    </source>
</evidence>
<dbReference type="SUPFAM" id="SSF55307">
    <property type="entry name" value="Tubulin C-terminal domain-like"/>
    <property type="match status" value="1"/>
</dbReference>
<evidence type="ECO:0000256" key="3">
    <source>
        <dbReference type="ARBA" id="ARBA00023134"/>
    </source>
</evidence>
<keyword evidence="4 6" id="KW-0131">Cell cycle</keyword>
<dbReference type="InterPro" id="IPR024757">
    <property type="entry name" value="FtsZ_C"/>
</dbReference>
<keyword evidence="4" id="KW-0963">Cytoplasm</keyword>
<dbReference type="SMART" id="SM00864">
    <property type="entry name" value="Tubulin"/>
    <property type="match status" value="1"/>
</dbReference>
<dbReference type="InterPro" id="IPR008280">
    <property type="entry name" value="Tub_FtsZ_C"/>
</dbReference>
<comment type="subcellular location">
    <subcellularLocation>
        <location evidence="4">Cytoplasm</location>
    </subcellularLocation>
    <text evidence="4">Assembles at midcell at the inner surface of the cytoplasmic membrane.</text>
</comment>
<evidence type="ECO:0000259" key="8">
    <source>
        <dbReference type="SMART" id="SM00864"/>
    </source>
</evidence>
<evidence type="ECO:0000256" key="2">
    <source>
        <dbReference type="ARBA" id="ARBA00022741"/>
    </source>
</evidence>
<accession>A0ABS3NP59</accession>
<dbReference type="InterPro" id="IPR020805">
    <property type="entry name" value="Cell_div_FtsZ_CS"/>
</dbReference>
<feature type="region of interest" description="Disordered" evidence="7">
    <location>
        <begin position="328"/>
        <end position="398"/>
    </location>
</feature>
<dbReference type="NCBIfam" id="TIGR00065">
    <property type="entry name" value="ftsZ"/>
    <property type="match status" value="1"/>
</dbReference>
<feature type="compositionally biased region" description="Polar residues" evidence="7">
    <location>
        <begin position="331"/>
        <end position="362"/>
    </location>
</feature>
<gene>
    <name evidence="4 10" type="primary">ftsZ</name>
    <name evidence="10" type="ORF">J3492_06585</name>
</gene>
<comment type="subunit">
    <text evidence="4">Homodimer. Polymerizes to form a dynamic ring structure in a strictly GTP-dependent manner. Interacts directly with several other division proteins.</text>
</comment>
<dbReference type="InterPro" id="IPR003008">
    <property type="entry name" value="Tubulin_FtsZ_GTPase"/>
</dbReference>
<dbReference type="Pfam" id="PF12327">
    <property type="entry name" value="FtsZ_C"/>
    <property type="match status" value="1"/>
</dbReference>
<evidence type="ECO:0000256" key="4">
    <source>
        <dbReference type="HAMAP-Rule" id="MF_00909"/>
    </source>
</evidence>
<keyword evidence="4 6" id="KW-0132">Cell division</keyword>
<dbReference type="InterPro" id="IPR037103">
    <property type="entry name" value="Tubulin/FtsZ-like_C"/>
</dbReference>
<proteinExistence type="inferred from homology"/>
<dbReference type="PANTHER" id="PTHR30314:SF3">
    <property type="entry name" value="MITOCHONDRIAL DIVISION PROTEIN FSZA"/>
    <property type="match status" value="1"/>
</dbReference>
<dbReference type="InterPro" id="IPR045061">
    <property type="entry name" value="FtsZ/CetZ"/>
</dbReference>
<dbReference type="InterPro" id="IPR000158">
    <property type="entry name" value="Cell_div_FtsZ"/>
</dbReference>
<keyword evidence="4 6" id="KW-0717">Septation</keyword>
<evidence type="ECO:0000256" key="7">
    <source>
        <dbReference type="SAM" id="MobiDB-lite"/>
    </source>
</evidence>
<feature type="binding site" evidence="4">
    <location>
        <position position="145"/>
    </location>
    <ligand>
        <name>GTP</name>
        <dbReference type="ChEBI" id="CHEBI:37565"/>
    </ligand>
</feature>
<feature type="binding site" evidence="4">
    <location>
        <position position="149"/>
    </location>
    <ligand>
        <name>GTP</name>
        <dbReference type="ChEBI" id="CHEBI:37565"/>
    </ligand>
</feature>
<feature type="compositionally biased region" description="Polar residues" evidence="7">
    <location>
        <begin position="369"/>
        <end position="389"/>
    </location>
</feature>
<evidence type="ECO:0000256" key="6">
    <source>
        <dbReference type="RuleBase" id="RU000631"/>
    </source>
</evidence>
<dbReference type="CDD" id="cd02201">
    <property type="entry name" value="FtsZ_type1"/>
    <property type="match status" value="1"/>
</dbReference>
<dbReference type="EMBL" id="JAGBKM010000009">
    <property type="protein sequence ID" value="MBO1530880.1"/>
    <property type="molecule type" value="Genomic_DNA"/>
</dbReference>
<keyword evidence="3 4" id="KW-0342">GTP-binding</keyword>
<dbReference type="Pfam" id="PF00091">
    <property type="entry name" value="Tubulin"/>
    <property type="match status" value="1"/>
</dbReference>
<dbReference type="HAMAP" id="MF_00909">
    <property type="entry name" value="FtsZ"/>
    <property type="match status" value="1"/>
</dbReference>
<comment type="function">
    <text evidence="4 6">Essential cell division protein that forms a contractile ring structure (Z ring) at the future cell division site. The regulation of the ring assembly controls the timing and the location of cell division. One of the functions of the FtsZ ring is to recruit other cell division proteins to the septum to produce a new cell wall between the dividing cells. Binds GTP and shows GTPase activity.</text>
</comment>
<sequence length="398" mass="42646">MSKYTMPDENQPLNNGQARFTVFGVGGGGGNAVEHMVQQGIKGVTFVCANTDRQALDRLTVPHKLQLGAKTNRGLGAGANPEVGREAAESEEEAIRTLLEDSDMVFITAGMGGGTGTGAAPVIARIAKEMEVLTVAVVTTPFKFEGGKRNKSAKAGIEQLTNFVDSIITIPNDKLMSVYGNISMKDAFKKADDVLLHAVQGIAETIARSGLINIDFNDIRTAMTAKGHAMMGIGRASGDDRARQATEKAIKSPLLDDLCLENAQGLLVNVISSETLSLDEFSKISEIVEGITDTDDANIFYGSVVDEEMGDDIHVTVIATGLTLDERPNEQAKQPQSVPPVTSTQPVDPTVHTSALNSQKLSQARAYQDSLTRSTPAQEQPQTKTNSIQDYLKRQQNK</sequence>
<dbReference type="InterPro" id="IPR018316">
    <property type="entry name" value="Tubulin/FtsZ_2-layer-sand-dom"/>
</dbReference>
<reference evidence="10 11" key="1">
    <citation type="submission" date="2021-03" db="EMBL/GenBank/DDBJ databases">
        <authorList>
            <person name="Shang D.-D."/>
            <person name="Du Z.-J."/>
            <person name="Chen G.-J."/>
        </authorList>
    </citation>
    <scope>NUCLEOTIDE SEQUENCE [LARGE SCALE GENOMIC DNA]</scope>
    <source>
        <strain evidence="10 11">F1192</strain>
    </source>
</reference>